<accession>A0AAV2W1X8</accession>
<organism evidence="4 5">
    <name type="scientific">Vibrio nigripulchritudo SOn1</name>
    <dbReference type="NCBI Taxonomy" id="1238450"/>
    <lineage>
        <taxon>Bacteria</taxon>
        <taxon>Pseudomonadati</taxon>
        <taxon>Pseudomonadota</taxon>
        <taxon>Gammaproteobacteria</taxon>
        <taxon>Vibrionales</taxon>
        <taxon>Vibrionaceae</taxon>
        <taxon>Vibrio</taxon>
    </lineage>
</organism>
<dbReference type="Proteomes" id="UP000018211">
    <property type="component" value="Unassembled WGS sequence"/>
</dbReference>
<dbReference type="InterPro" id="IPR013762">
    <property type="entry name" value="Integrase-like_cat_sf"/>
</dbReference>
<dbReference type="SUPFAM" id="SSF56349">
    <property type="entry name" value="DNA breaking-rejoining enzymes"/>
    <property type="match status" value="1"/>
</dbReference>
<feature type="region of interest" description="Disordered" evidence="3">
    <location>
        <begin position="236"/>
        <end position="264"/>
    </location>
</feature>
<evidence type="ECO:0008006" key="6">
    <source>
        <dbReference type="Google" id="ProtNLM"/>
    </source>
</evidence>
<name>A0AAV2W1X8_9VIBR</name>
<protein>
    <recommendedName>
        <fullName evidence="6">Integrase</fullName>
    </recommendedName>
</protein>
<gene>
    <name evidence="4" type="ORF">VIBNISOn1_p0232</name>
</gene>
<dbReference type="Gene3D" id="1.10.443.10">
    <property type="entry name" value="Intergrase catalytic core"/>
    <property type="match status" value="1"/>
</dbReference>
<feature type="compositionally biased region" description="Polar residues" evidence="3">
    <location>
        <begin position="240"/>
        <end position="253"/>
    </location>
</feature>
<evidence type="ECO:0000256" key="2">
    <source>
        <dbReference type="ARBA" id="ARBA00023172"/>
    </source>
</evidence>
<dbReference type="AlphaFoldDB" id="A0AAV2W1X8"/>
<evidence type="ECO:0000313" key="4">
    <source>
        <dbReference type="EMBL" id="CCO50394.1"/>
    </source>
</evidence>
<dbReference type="Gene3D" id="1.10.150.130">
    <property type="match status" value="1"/>
</dbReference>
<proteinExistence type="predicted"/>
<evidence type="ECO:0000256" key="3">
    <source>
        <dbReference type="SAM" id="MobiDB-lite"/>
    </source>
</evidence>
<sequence>MSSLSTFDATNKLIEMHSRSGAGLSENSHTQFSSSVRQFSRWCHINAMPSLPASVDTYLSFMGANAEHISISTMTIYTWAIRKLHLITGLADPTNSQTVKNAVASLKQRKVLMSETEQDQAIPIMNDEYLAAMAMLLSDKRPLGLRDAILPGLCWHTMLRQSEIVRIQLSHFHSLPNEEYSLEIPYTKTNKTGVSEFVTLPNYLIPLIEKHIAATGNRAFGQNAFLFIPLTRSGKPRQARMNQETQAAPSVQAETLGRKPRGGS</sequence>
<dbReference type="SUPFAM" id="SSF47823">
    <property type="entry name" value="lambda integrase-like, N-terminal domain"/>
    <property type="match status" value="1"/>
</dbReference>
<comment type="caution">
    <text evidence="4">The sequence shown here is derived from an EMBL/GenBank/DDBJ whole genome shotgun (WGS) entry which is preliminary data.</text>
</comment>
<reference evidence="4 5" key="1">
    <citation type="journal article" date="2013" name="ISME J.">
        <title>Comparative genomics of pathogenic lineages of Vibrio nigripulchritudo identifies virulence-associated traits.</title>
        <authorList>
            <person name="Goudenege D."/>
            <person name="Labreuche Y."/>
            <person name="Krin E."/>
            <person name="Ansquer D."/>
            <person name="Mangenot S."/>
            <person name="Calteau A."/>
            <person name="Medigue C."/>
            <person name="Mazel D."/>
            <person name="Polz M.F."/>
            <person name="Le Roux F."/>
        </authorList>
    </citation>
    <scope>NUCLEOTIDE SEQUENCE [LARGE SCALE GENOMIC DNA]</scope>
    <source>
        <strain evidence="4 5">SOn1</strain>
    </source>
</reference>
<dbReference type="InterPro" id="IPR010998">
    <property type="entry name" value="Integrase_recombinase_N"/>
</dbReference>
<evidence type="ECO:0000256" key="1">
    <source>
        <dbReference type="ARBA" id="ARBA00023125"/>
    </source>
</evidence>
<dbReference type="GO" id="GO:0006310">
    <property type="term" value="P:DNA recombination"/>
    <property type="evidence" value="ECO:0007669"/>
    <property type="project" value="UniProtKB-KW"/>
</dbReference>
<keyword evidence="1" id="KW-0238">DNA-binding</keyword>
<dbReference type="EMBL" id="CAOF01000202">
    <property type="protein sequence ID" value="CCO50394.1"/>
    <property type="molecule type" value="Genomic_DNA"/>
</dbReference>
<dbReference type="GO" id="GO:0015074">
    <property type="term" value="P:DNA integration"/>
    <property type="evidence" value="ECO:0007669"/>
    <property type="project" value="InterPro"/>
</dbReference>
<dbReference type="GO" id="GO:0003677">
    <property type="term" value="F:DNA binding"/>
    <property type="evidence" value="ECO:0007669"/>
    <property type="project" value="UniProtKB-KW"/>
</dbReference>
<dbReference type="InterPro" id="IPR011010">
    <property type="entry name" value="DNA_brk_join_enz"/>
</dbReference>
<keyword evidence="2" id="KW-0233">DNA recombination</keyword>
<evidence type="ECO:0000313" key="5">
    <source>
        <dbReference type="Proteomes" id="UP000018211"/>
    </source>
</evidence>